<gene>
    <name evidence="1" type="ORF">OEV98_08890</name>
</gene>
<accession>A0AAE3LMK0</accession>
<evidence type="ECO:0000313" key="2">
    <source>
        <dbReference type="Proteomes" id="UP001209318"/>
    </source>
</evidence>
<sequence>MELLSNQEVYQTIISETKKGNMDNITRTEFYEKFYFQHPDILWSLLASFVSRNAGWNMCDLEGEWFPKVLSKDFRNQLFSTYERANWLIFNDAYPQLLLYHYSTILQRSMFHLLPKFNVSKFMEKEWLHYWNYRDSRRLLYALIINEQNLIQKPVIDHPFYHSKVFQSLPFKLQDLFHYSVVIFPTCKGELYGMSANQFVNLDKRIELGKSLASILFKNEIYDEFIKFISTTTHTGSRYDYEQYFKDKKSRDTPFLRLQFPVIHHRKPTERWDKGKQIKKRWYKTPKITNNIKITNWYKKKRKEIELFITLEEWEKLHQKDKES</sequence>
<name>A0AAE3LMK0_9BACI</name>
<dbReference type="AlphaFoldDB" id="A0AAE3LMK0"/>
<dbReference type="EMBL" id="JAOUSF010000003">
    <property type="protein sequence ID" value="MCU9613675.1"/>
    <property type="molecule type" value="Genomic_DNA"/>
</dbReference>
<keyword evidence="2" id="KW-1185">Reference proteome</keyword>
<comment type="caution">
    <text evidence="1">The sequence shown here is derived from an EMBL/GenBank/DDBJ whole genome shotgun (WGS) entry which is preliminary data.</text>
</comment>
<dbReference type="Proteomes" id="UP001209318">
    <property type="component" value="Unassembled WGS sequence"/>
</dbReference>
<reference evidence="1" key="1">
    <citation type="submission" date="2022-10" db="EMBL/GenBank/DDBJ databases">
        <title>Description of Fervidibacillus gen. nov. in the family Fervidibacillaceae fam. nov. with two species, Fervidibacillus albus sp. nov., and Fervidibacillus halotolerans sp. nov., isolated from tidal flat sediments.</title>
        <authorList>
            <person name="Kwon K.K."/>
            <person name="Yang S.-H."/>
        </authorList>
    </citation>
    <scope>NUCLEOTIDE SEQUENCE</scope>
    <source>
        <strain evidence="1">JCM 19140</strain>
    </source>
</reference>
<organism evidence="1 2">
    <name type="scientific">Perspicuibacillus lycopersici</name>
    <dbReference type="NCBI Taxonomy" id="1325689"/>
    <lineage>
        <taxon>Bacteria</taxon>
        <taxon>Bacillati</taxon>
        <taxon>Bacillota</taxon>
        <taxon>Bacilli</taxon>
        <taxon>Bacillales</taxon>
        <taxon>Bacillaceae</taxon>
        <taxon>Perspicuibacillus</taxon>
    </lineage>
</organism>
<evidence type="ECO:0000313" key="1">
    <source>
        <dbReference type="EMBL" id="MCU9613675.1"/>
    </source>
</evidence>
<dbReference type="InterPro" id="IPR019658">
    <property type="entry name" value="DUF2515"/>
</dbReference>
<dbReference type="Pfam" id="PF10720">
    <property type="entry name" value="DUF2515"/>
    <property type="match status" value="1"/>
</dbReference>
<protein>
    <submittedName>
        <fullName evidence="1">DUF2515 domain-containing protein</fullName>
    </submittedName>
</protein>
<dbReference type="RefSeq" id="WP_263072915.1">
    <property type="nucleotide sequence ID" value="NZ_JAOUSF010000003.1"/>
</dbReference>
<proteinExistence type="predicted"/>